<name>A0ACC2PEY8_9HYME</name>
<comment type="caution">
    <text evidence="1">The sequence shown here is derived from an EMBL/GenBank/DDBJ whole genome shotgun (WGS) entry which is preliminary data.</text>
</comment>
<proteinExistence type="predicted"/>
<evidence type="ECO:0000313" key="2">
    <source>
        <dbReference type="Proteomes" id="UP001239111"/>
    </source>
</evidence>
<gene>
    <name evidence="1" type="ORF">QAD02_017829</name>
</gene>
<protein>
    <submittedName>
        <fullName evidence="1">Uncharacterized protein</fullName>
    </submittedName>
</protein>
<dbReference type="Proteomes" id="UP001239111">
    <property type="component" value="Chromosome 1"/>
</dbReference>
<sequence length="1425" mass="160402">MPKKRSTVQATAAVTREPCTTSPVPDGKRSVHIDPSNGRRWLSLRKKLGLLTDDQLVVYLLDLADSIVTRKEEPWKNEQPVSPETPSPEQPRRSLRKQLAQEREEQSPKSEQSDAGNAAVVQLDLKPTKLKRHKSKVRHHKEKRKKRKHQKDKEPAAESPVPEDQVDCGPCVEEEVKSDGQKESKAEVRENLSEGVLSQEIPKENGIDVVDTVQQDFGDVVDGAVNVEPKTDFVLEQSRSDVVYNHNRTEVGDKQQNEDENPLQSKLPEDEELMNILSSNQPVLRAPLNQNNSENINCVQSETLSLNKKYNKPRNQLGKTCSVLVELDRSICDELISSIQKRDKKKQRDQLNKKHRDVRKAPQDGIVVANENEEINHADHSVLQTNTVSSDHDRSSLPSISTDVNGTDTPRLAIKIKMCQECNSRHLQDACPLLDPVCVIQDLISADEWIKNHSANSESVKAFNAHDPMSQGYGKYVDDGFESDEEGVEQYKSKSKVDSEDKQEIVDPSRPLFARDSIPDCLELKSSTADHGVGVFVKSFIPAYAQFGPLIGKSVQEMDIPDDFSMKHIWEVEINNKTSYISTTNPLNSNWIRYIRPAETREDRNIVVVNKSGQLYLVTSKSIDPGAELLYWSDSQSTAWTRKNKTDKTNCGGCNLTFAHPIYYRLHCCIFHDTNYSLTIRKYHCKVCGAAVLGKDNIMKHAAQLHAGRGAYQCQYCKKFFLRLNYLEMHRTYGCSQNPQRSRPLCDFCGRKFCQPQKLKVHIKRMHSDMSEVLREFQCKLCLKLLGSRAALQRHMKEVHHKDVVGAATCDRCGKMFQNKSNLKIHMLTHSGVKPFKCKESGCKAAFTTKQCLQFHYKKVHGMSEDLMPKIERSVAYTFDAYSGGIVEDLGRDKVPKFSPDDPEPLDNNDSSGSLDDCGNEKMNVSPIPDTLIAEESVSEHQQMDERHEIDDQSEQPPHQMSEINSNVVSPSGSVESNVDIYGSTRLPSKLESKKWLGEFDPPACPSPGPPPSPIPPPMPPPSLPPPPPNVDIYDFHDVGRKDEDKMPQPSFIDDTKLALGMYRRTESSNASLLVEAALDAAEREIGVVTSPILEDSDRESNMYSIHNDLDFKVHRPVSPHQVDAHLDSYMQDELVATASPHPRHSPPLPHIHPDYHLHRPLDYVSSSRTHSIEQYLDQQEMQRMIHASQEVPSSPSRYQDMPPHLHSHPHLHHHHQPLLVGDGLSSDEGDSVAQNLSLSVKEKGLEVGKYDALESEFALVNRDRVRFEPLIVQSSADQGLDMSARGLQQAFGAQVQSHHHHHHHHLYEMSERERQGVDLSRTSTCMSPPPYPPPYAPPYSHVDGPRVVSLESTSRPHHLHTSVSRLIASPQPPSSLTSHLVPESLESRILSPPPPSMPTYNSTYSVGSASYHASRSSYHYSGYY</sequence>
<accession>A0ACC2PEY8</accession>
<keyword evidence="2" id="KW-1185">Reference proteome</keyword>
<reference evidence="1" key="1">
    <citation type="submission" date="2023-04" db="EMBL/GenBank/DDBJ databases">
        <title>A chromosome-level genome assembly of the parasitoid wasp Eretmocerus hayati.</title>
        <authorList>
            <person name="Zhong Y."/>
            <person name="Liu S."/>
            <person name="Liu Y."/>
        </authorList>
    </citation>
    <scope>NUCLEOTIDE SEQUENCE</scope>
    <source>
        <strain evidence="1">ZJU_SS_LIU_2023</strain>
    </source>
</reference>
<organism evidence="1 2">
    <name type="scientific">Eretmocerus hayati</name>
    <dbReference type="NCBI Taxonomy" id="131215"/>
    <lineage>
        <taxon>Eukaryota</taxon>
        <taxon>Metazoa</taxon>
        <taxon>Ecdysozoa</taxon>
        <taxon>Arthropoda</taxon>
        <taxon>Hexapoda</taxon>
        <taxon>Insecta</taxon>
        <taxon>Pterygota</taxon>
        <taxon>Neoptera</taxon>
        <taxon>Endopterygota</taxon>
        <taxon>Hymenoptera</taxon>
        <taxon>Apocrita</taxon>
        <taxon>Proctotrupomorpha</taxon>
        <taxon>Chalcidoidea</taxon>
        <taxon>Aphelinidae</taxon>
        <taxon>Aphelininae</taxon>
        <taxon>Eretmocerus</taxon>
    </lineage>
</organism>
<evidence type="ECO:0000313" key="1">
    <source>
        <dbReference type="EMBL" id="KAJ8682037.1"/>
    </source>
</evidence>
<dbReference type="EMBL" id="CM056741">
    <property type="protein sequence ID" value="KAJ8682037.1"/>
    <property type="molecule type" value="Genomic_DNA"/>
</dbReference>